<dbReference type="InterPro" id="IPR007508">
    <property type="entry name" value="DtdA"/>
</dbReference>
<reference evidence="5 6" key="2">
    <citation type="journal article" date="2011" name="Stand. Genomic Sci.">
        <title>Complete genome sequence of Staphylothermus hellenicus P8.</title>
        <authorList>
            <person name="Anderson I."/>
            <person name="Wirth R."/>
            <person name="Lucas S."/>
            <person name="Copeland A."/>
            <person name="Lapidus A."/>
            <person name="Cheng J.F."/>
            <person name="Goodwin L."/>
            <person name="Pitluck S."/>
            <person name="Davenport K."/>
            <person name="Detter J.C."/>
            <person name="Han C."/>
            <person name="Tapia R."/>
            <person name="Land M."/>
            <person name="Hauser L."/>
            <person name="Pati A."/>
            <person name="Mikhailova N."/>
            <person name="Woyke T."/>
            <person name="Klenk H.P."/>
            <person name="Kyrpides N."/>
            <person name="Ivanova N."/>
        </authorList>
    </citation>
    <scope>NUCLEOTIDE SEQUENCE [LARGE SCALE GENOMIC DNA]</scope>
    <source>
        <strain evidence="6">DSM 12710 / JCM 10830 / BK20S6-10-b1 / P8</strain>
    </source>
</reference>
<dbReference type="GO" id="GO:0106026">
    <property type="term" value="F:Gly-tRNA(Ala) deacylase activity"/>
    <property type="evidence" value="ECO:0007669"/>
    <property type="project" value="RHEA"/>
</dbReference>
<dbReference type="KEGG" id="shc:Shell_0360"/>
<dbReference type="Gene3D" id="3.40.50.10700">
    <property type="entry name" value="AF0625-like"/>
    <property type="match status" value="1"/>
</dbReference>
<dbReference type="SUPFAM" id="SSF142535">
    <property type="entry name" value="AF0625-like"/>
    <property type="match status" value="1"/>
</dbReference>
<protein>
    <recommendedName>
        <fullName evidence="4">D-aminoacyl-tRNA deacylase</fullName>
        <ecNumber evidence="4">3.1.1.96</ecNumber>
    </recommendedName>
</protein>
<comment type="function">
    <text evidence="4">D-aminoacyl-tRNA deacylase with broad substrate specificity. By recycling D-aminoacyl-tRNA to D-amino acids and free tRNA molecules, this enzyme counteracts the toxicity associated with the formation of D-aminoacyl-tRNA entities in vivo.</text>
</comment>
<dbReference type="eggNOG" id="arCOG01616">
    <property type="taxonomic scope" value="Archaea"/>
</dbReference>
<keyword evidence="1 4" id="KW-0479">Metal-binding</keyword>
<organism evidence="5 6">
    <name type="scientific">Staphylothermus hellenicus (strain DSM 12710 / JCM 10830 / BK20S6-10-b1 / P8)</name>
    <dbReference type="NCBI Taxonomy" id="591019"/>
    <lineage>
        <taxon>Archaea</taxon>
        <taxon>Thermoproteota</taxon>
        <taxon>Thermoprotei</taxon>
        <taxon>Desulfurococcales</taxon>
        <taxon>Desulfurococcaceae</taxon>
        <taxon>Staphylothermus</taxon>
    </lineage>
</organism>
<dbReference type="Proteomes" id="UP000002573">
    <property type="component" value="Chromosome"/>
</dbReference>
<dbReference type="OrthoDB" id="9863at2157"/>
<dbReference type="HOGENOM" id="CLU_056464_1_0_2"/>
<evidence type="ECO:0000256" key="3">
    <source>
        <dbReference type="ARBA" id="ARBA00022833"/>
    </source>
</evidence>
<proteinExistence type="inferred from homology"/>
<dbReference type="PANTHER" id="PTHR34667">
    <property type="entry name" value="D-AMINOACYL-TRNA DEACYLASE"/>
    <property type="match status" value="1"/>
</dbReference>
<dbReference type="AlphaFoldDB" id="D7DBE5"/>
<comment type="catalytic activity">
    <reaction evidence="4">
        <text>a D-aminoacyl-tRNA + H2O = a tRNA + a D-alpha-amino acid + H(+)</text>
        <dbReference type="Rhea" id="RHEA:13953"/>
        <dbReference type="Rhea" id="RHEA-COMP:10123"/>
        <dbReference type="Rhea" id="RHEA-COMP:10124"/>
        <dbReference type="ChEBI" id="CHEBI:15377"/>
        <dbReference type="ChEBI" id="CHEBI:15378"/>
        <dbReference type="ChEBI" id="CHEBI:59871"/>
        <dbReference type="ChEBI" id="CHEBI:78442"/>
        <dbReference type="ChEBI" id="CHEBI:79333"/>
        <dbReference type="EC" id="3.1.1.96"/>
    </reaction>
</comment>
<dbReference type="HAMAP" id="MF_00562">
    <property type="entry name" value="Deacylase_DtdA"/>
    <property type="match status" value="1"/>
</dbReference>
<evidence type="ECO:0000256" key="4">
    <source>
        <dbReference type="HAMAP-Rule" id="MF_00562"/>
    </source>
</evidence>
<evidence type="ECO:0000313" key="6">
    <source>
        <dbReference type="Proteomes" id="UP000002573"/>
    </source>
</evidence>
<evidence type="ECO:0000256" key="1">
    <source>
        <dbReference type="ARBA" id="ARBA00022723"/>
    </source>
</evidence>
<keyword evidence="6" id="KW-1185">Reference proteome</keyword>
<comment type="subunit">
    <text evidence="4">Monomer.</text>
</comment>
<dbReference type="PIRSF" id="PIRSF016210">
    <property type="entry name" value="UCP016210"/>
    <property type="match status" value="1"/>
</dbReference>
<accession>D7DBE5</accession>
<dbReference type="NCBIfam" id="NF003072">
    <property type="entry name" value="PRK03995.1-4"/>
    <property type="match status" value="1"/>
</dbReference>
<dbReference type="Gene3D" id="3.40.630.50">
    <property type="entry name" value="AF0625-like"/>
    <property type="match status" value="1"/>
</dbReference>
<dbReference type="Pfam" id="PF04414">
    <property type="entry name" value="tRNA_deacylase"/>
    <property type="match status" value="1"/>
</dbReference>
<comment type="cofactor">
    <cofactor evidence="4">
        <name>Zn(2+)</name>
        <dbReference type="ChEBI" id="CHEBI:29105"/>
    </cofactor>
    <text evidence="4">Binds 2 Zn(2+) ions per subunit.</text>
</comment>
<dbReference type="GeneID" id="9233649"/>
<sequence length="276" mass="31426">MEIYGIAYSINDPAGSGMAEYIVKYYGLGKSDVCRDAITCYVGDNFVLAGFREDVIYFDFLDDRLPENVSRYIILSRHSSAKKVRSYTVHHTGNFGPEAPYGGRPRILSIANPIVSHKLLINLKMLAEEYGRINEYEVSYEATHHGPTDVRKPLNFIEIGSSIDEWKDPVNHEIAALAVIKFLENPRHKCVPVTGIGGGHYPRKHTKMAFEKNYCYGHIMAKYALQHLSPEILEEMIVKSDPVPQRIVVEKKGTRREHRRVIEQYVLGKGIILEYI</sequence>
<evidence type="ECO:0000313" key="5">
    <source>
        <dbReference type="EMBL" id="ADI31492.1"/>
    </source>
</evidence>
<evidence type="ECO:0000256" key="2">
    <source>
        <dbReference type="ARBA" id="ARBA00022801"/>
    </source>
</evidence>
<dbReference type="GO" id="GO:0008270">
    <property type="term" value="F:zinc ion binding"/>
    <property type="evidence" value="ECO:0007669"/>
    <property type="project" value="UniProtKB-UniRule"/>
</dbReference>
<name>D7DBE5_STAHD</name>
<dbReference type="PANTHER" id="PTHR34667:SF1">
    <property type="entry name" value="D-AMINOACYL-TRNA DEACYLASE"/>
    <property type="match status" value="1"/>
</dbReference>
<dbReference type="STRING" id="591019.Shell_0360"/>
<dbReference type="InterPro" id="IPR018033">
    <property type="entry name" value="Deacylase_DtdA_archaea"/>
</dbReference>
<dbReference type="GO" id="GO:0051499">
    <property type="term" value="F:D-aminoacyl-tRNA deacylase activity"/>
    <property type="evidence" value="ECO:0007669"/>
    <property type="project" value="UniProtKB-UniRule"/>
</dbReference>
<gene>
    <name evidence="4" type="primary">dtdA</name>
    <name evidence="5" type="ordered locus">Shell_0360</name>
</gene>
<comment type="similarity">
    <text evidence="4">Belongs to the DtdA deacylase family.</text>
</comment>
<dbReference type="EMBL" id="CP002051">
    <property type="protein sequence ID" value="ADI31492.1"/>
    <property type="molecule type" value="Genomic_DNA"/>
</dbReference>
<dbReference type="EC" id="3.1.1.96" evidence="4"/>
<keyword evidence="2 4" id="KW-0378">Hydrolase</keyword>
<keyword evidence="3 4" id="KW-0862">Zinc</keyword>
<dbReference type="RefSeq" id="WP_013142690.1">
    <property type="nucleotide sequence ID" value="NC_014205.1"/>
</dbReference>
<dbReference type="GO" id="GO:0019478">
    <property type="term" value="P:D-amino acid catabolic process"/>
    <property type="evidence" value="ECO:0007669"/>
    <property type="project" value="UniProtKB-UniRule"/>
</dbReference>
<reference evidence="6" key="1">
    <citation type="submission" date="2010-05" db="EMBL/GenBank/DDBJ databases">
        <title>Complete sequence of Staphylothermus hellenicus DSM 12710.</title>
        <authorList>
            <consortium name="US DOE Joint Genome Institute"/>
            <person name="Lucas S."/>
            <person name="Copeland A."/>
            <person name="Lapidus A."/>
            <person name="Cheng J.-F."/>
            <person name="Bruce D."/>
            <person name="Goodwin L."/>
            <person name="Pitluck S."/>
            <person name="Davenport K."/>
            <person name="Detter J.C."/>
            <person name="Han C."/>
            <person name="Tapia R."/>
            <person name="Larimer F."/>
            <person name="Land M."/>
            <person name="Hauser L."/>
            <person name="Kyrpides N."/>
            <person name="Mikhailova N."/>
            <person name="Anderson I.J."/>
            <person name="Woyke T."/>
        </authorList>
    </citation>
    <scope>NUCLEOTIDE SEQUENCE [LARGE SCALE GENOMIC DNA]</scope>
    <source>
        <strain evidence="6">DSM 12710 / JCM 10830 / BK20S6-10-b1 / P8</strain>
    </source>
</reference>
<comment type="catalytic activity">
    <reaction evidence="4">
        <text>glycyl-tRNA(Ala) + H2O = tRNA(Ala) + glycine + H(+)</text>
        <dbReference type="Rhea" id="RHEA:53744"/>
        <dbReference type="Rhea" id="RHEA-COMP:9657"/>
        <dbReference type="Rhea" id="RHEA-COMP:13640"/>
        <dbReference type="ChEBI" id="CHEBI:15377"/>
        <dbReference type="ChEBI" id="CHEBI:15378"/>
        <dbReference type="ChEBI" id="CHEBI:57305"/>
        <dbReference type="ChEBI" id="CHEBI:78442"/>
        <dbReference type="ChEBI" id="CHEBI:78522"/>
        <dbReference type="EC" id="3.1.1.96"/>
    </reaction>
</comment>